<dbReference type="PANTHER" id="PTHR43363">
    <property type="entry name" value="HYPOXANTHINE PHOSPHORIBOSYLTRANSFERASE"/>
    <property type="match status" value="1"/>
</dbReference>
<keyword evidence="5" id="KW-1185">Reference proteome</keyword>
<dbReference type="PANTHER" id="PTHR43363:SF3">
    <property type="entry name" value="XANTHINE-GUANINE PHOSPHORIBOSYLTRANSFERASE"/>
    <property type="match status" value="1"/>
</dbReference>
<evidence type="ECO:0000256" key="2">
    <source>
        <dbReference type="ARBA" id="ARBA00022679"/>
    </source>
</evidence>
<dbReference type="RefSeq" id="WP_301662732.1">
    <property type="nucleotide sequence ID" value="NZ_VCYH01000001.1"/>
</dbReference>
<dbReference type="InterPro" id="IPR029057">
    <property type="entry name" value="PRTase-like"/>
</dbReference>
<dbReference type="EMBL" id="VCYH01000001">
    <property type="protein sequence ID" value="MDN7023685.1"/>
    <property type="molecule type" value="Genomic_DNA"/>
</dbReference>
<proteinExistence type="predicted"/>
<dbReference type="InterPro" id="IPR000836">
    <property type="entry name" value="PRTase_dom"/>
</dbReference>
<keyword evidence="2" id="KW-0808">Transferase</keyword>
<dbReference type="Proteomes" id="UP001168338">
    <property type="component" value="Unassembled WGS sequence"/>
</dbReference>
<keyword evidence="1 4" id="KW-0328">Glycosyltransferase</keyword>
<dbReference type="CDD" id="cd06223">
    <property type="entry name" value="PRTases_typeI"/>
    <property type="match status" value="1"/>
</dbReference>
<dbReference type="GO" id="GO:0016757">
    <property type="term" value="F:glycosyltransferase activity"/>
    <property type="evidence" value="ECO:0007669"/>
    <property type="project" value="UniProtKB-KW"/>
</dbReference>
<name>A0ABT8M6X4_9EURY</name>
<dbReference type="SUPFAM" id="SSF53271">
    <property type="entry name" value="PRTase-like"/>
    <property type="match status" value="1"/>
</dbReference>
<evidence type="ECO:0000313" key="5">
    <source>
        <dbReference type="Proteomes" id="UP001168338"/>
    </source>
</evidence>
<feature type="domain" description="Phosphoribosyltransferase" evidence="3">
    <location>
        <begin position="15"/>
        <end position="149"/>
    </location>
</feature>
<gene>
    <name evidence="4" type="ORF">FGU65_02020</name>
</gene>
<protein>
    <submittedName>
        <fullName evidence="4">Phosphoribosyltransferase</fullName>
    </submittedName>
</protein>
<dbReference type="Pfam" id="PF00156">
    <property type="entry name" value="Pribosyltran"/>
    <property type="match status" value="1"/>
</dbReference>
<evidence type="ECO:0000256" key="1">
    <source>
        <dbReference type="ARBA" id="ARBA00022676"/>
    </source>
</evidence>
<evidence type="ECO:0000313" key="4">
    <source>
        <dbReference type="EMBL" id="MDN7023685.1"/>
    </source>
</evidence>
<organism evidence="4 5">
    <name type="scientific">Methanoculleus frigidifontis</name>
    <dbReference type="NCBI Taxonomy" id="2584085"/>
    <lineage>
        <taxon>Archaea</taxon>
        <taxon>Methanobacteriati</taxon>
        <taxon>Methanobacteriota</taxon>
        <taxon>Stenosarchaea group</taxon>
        <taxon>Methanomicrobia</taxon>
        <taxon>Methanomicrobiales</taxon>
        <taxon>Methanomicrobiaceae</taxon>
        <taxon>Methanoculleus</taxon>
    </lineage>
</organism>
<evidence type="ECO:0000259" key="3">
    <source>
        <dbReference type="Pfam" id="PF00156"/>
    </source>
</evidence>
<accession>A0ABT8M6X4</accession>
<comment type="caution">
    <text evidence="4">The sequence shown here is derived from an EMBL/GenBank/DDBJ whole genome shotgun (WGS) entry which is preliminary data.</text>
</comment>
<dbReference type="Gene3D" id="3.40.50.2020">
    <property type="match status" value="1"/>
</dbReference>
<reference evidence="4" key="1">
    <citation type="submission" date="2019-05" db="EMBL/GenBank/DDBJ databases">
        <title>Methanoculleus sp. FWC-SCC1, a methanogenic archaeon isolated from deep marine cold seep.</title>
        <authorList>
            <person name="Chen Y.-W."/>
            <person name="Chen S.-C."/>
            <person name="Teng N.-H."/>
            <person name="Lai M.-C."/>
        </authorList>
    </citation>
    <scope>NUCLEOTIDE SEQUENCE</scope>
    <source>
        <strain evidence="4">FWC-SCC1</strain>
    </source>
</reference>
<sequence length="228" mass="25523">MIPETFTCDLVSWDRAVRLSRALAATVRDAGYRPEMVIAIGRGGYVPARIVCDSLLLNDLTGIKIEHWGIAASKGKEASIRYPLAANVRDLDVLIVDDVTDTGLTLRLAAGYVEGFGPREVRTGVLQHKGTSSFSPDYYVEYITDWRWVIYPWAMHEDLVGFTGKVLTEQAKSLAEIRTELSRRYAIAADEEEIMAALADLLTLGRAVEEGSHYRRRETTENQSSFHR</sequence>